<evidence type="ECO:0000313" key="2">
    <source>
        <dbReference type="EMBL" id="KAE9392678.1"/>
    </source>
</evidence>
<keyword evidence="3" id="KW-1185">Reference proteome</keyword>
<gene>
    <name evidence="2" type="ORF">BT96DRAFT_1000142</name>
</gene>
<feature type="region of interest" description="Disordered" evidence="1">
    <location>
        <begin position="218"/>
        <end position="245"/>
    </location>
</feature>
<organism evidence="2 3">
    <name type="scientific">Gymnopus androsaceus JB14</name>
    <dbReference type="NCBI Taxonomy" id="1447944"/>
    <lineage>
        <taxon>Eukaryota</taxon>
        <taxon>Fungi</taxon>
        <taxon>Dikarya</taxon>
        <taxon>Basidiomycota</taxon>
        <taxon>Agaricomycotina</taxon>
        <taxon>Agaricomycetes</taxon>
        <taxon>Agaricomycetidae</taxon>
        <taxon>Agaricales</taxon>
        <taxon>Marasmiineae</taxon>
        <taxon>Omphalotaceae</taxon>
        <taxon>Gymnopus</taxon>
    </lineage>
</organism>
<proteinExistence type="predicted"/>
<accession>A0A6A4H4S8</accession>
<dbReference type="Proteomes" id="UP000799118">
    <property type="component" value="Unassembled WGS sequence"/>
</dbReference>
<sequence length="245" mass="26666">MTLVVLYAGRDSSFCTLPINSIIINLHPLRIHLLSMFPSKLTTLFTFILCAGSALTHPVALAERTVSAQLVLYERKPETADWHFSLAVHSPGLPKVYAIEHGIGPDKCFVLSDMREPKEGVDKIVISADLIAAAHEEDAQKLEAEVLSIAGEVDRPNRDKVLSGTFQNCFDFVAVAAGKLHEKGYLSEPDAKKFTDYHAAHAADVKKYTDENTKKLCARNGTGCKGKPSKPAAKKATGKKHDGKA</sequence>
<dbReference type="AlphaFoldDB" id="A0A6A4H4S8"/>
<dbReference type="OrthoDB" id="3064493at2759"/>
<protein>
    <submittedName>
        <fullName evidence="2">Uncharacterized protein</fullName>
    </submittedName>
</protein>
<evidence type="ECO:0000256" key="1">
    <source>
        <dbReference type="SAM" id="MobiDB-lite"/>
    </source>
</evidence>
<feature type="compositionally biased region" description="Basic residues" evidence="1">
    <location>
        <begin position="232"/>
        <end position="245"/>
    </location>
</feature>
<name>A0A6A4H4S8_9AGAR</name>
<reference evidence="2" key="1">
    <citation type="journal article" date="2019" name="Environ. Microbiol.">
        <title>Fungal ecological strategies reflected in gene transcription - a case study of two litter decomposers.</title>
        <authorList>
            <person name="Barbi F."/>
            <person name="Kohler A."/>
            <person name="Barry K."/>
            <person name="Baskaran P."/>
            <person name="Daum C."/>
            <person name="Fauchery L."/>
            <person name="Ihrmark K."/>
            <person name="Kuo A."/>
            <person name="LaButti K."/>
            <person name="Lipzen A."/>
            <person name="Morin E."/>
            <person name="Grigoriev I.V."/>
            <person name="Henrissat B."/>
            <person name="Lindahl B."/>
            <person name="Martin F."/>
        </authorList>
    </citation>
    <scope>NUCLEOTIDE SEQUENCE</scope>
    <source>
        <strain evidence="2">JB14</strain>
    </source>
</reference>
<evidence type="ECO:0000313" key="3">
    <source>
        <dbReference type="Proteomes" id="UP000799118"/>
    </source>
</evidence>
<dbReference type="EMBL" id="ML769590">
    <property type="protein sequence ID" value="KAE9392678.1"/>
    <property type="molecule type" value="Genomic_DNA"/>
</dbReference>